<evidence type="ECO:0000256" key="14">
    <source>
        <dbReference type="PROSITE-ProRule" id="PRU01360"/>
    </source>
</evidence>
<dbReference type="Proteomes" id="UP000063429">
    <property type="component" value="Chromosome"/>
</dbReference>
<dbReference type="EMBL" id="CP011409">
    <property type="protein sequence ID" value="AKZ65324.1"/>
    <property type="molecule type" value="Genomic_DNA"/>
</dbReference>
<keyword evidence="13 14" id="KW-0998">Cell outer membrane</keyword>
<feature type="region of interest" description="Disordered" evidence="17">
    <location>
        <begin position="31"/>
        <end position="54"/>
    </location>
</feature>
<reference evidence="22" key="1">
    <citation type="journal article" date="2015" name="Genome Announc.">
        <title>Complete Genome Sequence of Herbaspirillum hiltneri N3 (DSM 17495), Isolated from Surface-Sterilized Wheat Roots.</title>
        <authorList>
            <person name="Guizelini D."/>
            <person name="Saizaki P.M."/>
            <person name="Coimbra N.A."/>
            <person name="Weiss V.A."/>
            <person name="Faoro H."/>
            <person name="Sfeir M.Z."/>
            <person name="Baura V.A."/>
            <person name="Monteiro R.A."/>
            <person name="Chubatsu L.S."/>
            <person name="Souza E.M."/>
            <person name="Cruz L.M."/>
            <person name="Pedrosa F.O."/>
            <person name="Raittz R.T."/>
            <person name="Marchaukoski J.N."/>
            <person name="Steffens M.B."/>
        </authorList>
    </citation>
    <scope>NUCLEOTIDE SEQUENCE [LARGE SCALE GENOMIC DNA]</scope>
    <source>
        <strain evidence="22">N3</strain>
    </source>
</reference>
<keyword evidence="7 18" id="KW-0732">Signal</keyword>
<evidence type="ECO:0000256" key="17">
    <source>
        <dbReference type="SAM" id="MobiDB-lite"/>
    </source>
</evidence>
<feature type="short sequence motif" description="TonB C-terminal box" evidence="15">
    <location>
        <begin position="721"/>
        <end position="738"/>
    </location>
</feature>
<dbReference type="CDD" id="cd01347">
    <property type="entry name" value="ligand_gated_channel"/>
    <property type="match status" value="1"/>
</dbReference>
<dbReference type="NCBIfam" id="TIGR01783">
    <property type="entry name" value="TonB-siderophor"/>
    <property type="match status" value="1"/>
</dbReference>
<keyword evidence="4 14" id="KW-1134">Transmembrane beta strand</keyword>
<evidence type="ECO:0000256" key="9">
    <source>
        <dbReference type="ARBA" id="ARBA00023065"/>
    </source>
</evidence>
<evidence type="ECO:0000256" key="12">
    <source>
        <dbReference type="ARBA" id="ARBA00023170"/>
    </source>
</evidence>
<evidence type="ECO:0000256" key="15">
    <source>
        <dbReference type="PROSITE-ProRule" id="PRU10144"/>
    </source>
</evidence>
<dbReference type="InterPro" id="IPR010917">
    <property type="entry name" value="TonB_rcpt_CS"/>
</dbReference>
<dbReference type="InterPro" id="IPR037066">
    <property type="entry name" value="Plug_dom_sf"/>
</dbReference>
<evidence type="ECO:0000256" key="13">
    <source>
        <dbReference type="ARBA" id="ARBA00023237"/>
    </source>
</evidence>
<keyword evidence="10 16" id="KW-0798">TonB box</keyword>
<evidence type="ECO:0000259" key="20">
    <source>
        <dbReference type="Pfam" id="PF07715"/>
    </source>
</evidence>
<feature type="domain" description="TonB-dependent receptor plug" evidence="20">
    <location>
        <begin position="84"/>
        <end position="179"/>
    </location>
</feature>
<keyword evidence="6 14" id="KW-0812">Transmembrane</keyword>
<dbReference type="Gene3D" id="2.170.130.10">
    <property type="entry name" value="TonB-dependent receptor, plug domain"/>
    <property type="match status" value="1"/>
</dbReference>
<dbReference type="Gene3D" id="2.40.170.20">
    <property type="entry name" value="TonB-dependent receptor, beta-barrel domain"/>
    <property type="match status" value="1"/>
</dbReference>
<evidence type="ECO:0000256" key="6">
    <source>
        <dbReference type="ARBA" id="ARBA00022692"/>
    </source>
</evidence>
<evidence type="ECO:0000256" key="8">
    <source>
        <dbReference type="ARBA" id="ARBA00023004"/>
    </source>
</evidence>
<dbReference type="InterPro" id="IPR036942">
    <property type="entry name" value="Beta-barrel_TonB_sf"/>
</dbReference>
<evidence type="ECO:0000259" key="19">
    <source>
        <dbReference type="Pfam" id="PF00593"/>
    </source>
</evidence>
<evidence type="ECO:0000313" key="21">
    <source>
        <dbReference type="EMBL" id="AKZ65324.1"/>
    </source>
</evidence>
<evidence type="ECO:0000256" key="10">
    <source>
        <dbReference type="ARBA" id="ARBA00023077"/>
    </source>
</evidence>
<keyword evidence="5" id="KW-0410">Iron transport</keyword>
<dbReference type="InterPro" id="IPR010105">
    <property type="entry name" value="TonB_sidphr_rcpt"/>
</dbReference>
<feature type="compositionally biased region" description="Polar residues" evidence="17">
    <location>
        <begin position="44"/>
        <end position="54"/>
    </location>
</feature>
<evidence type="ECO:0000256" key="16">
    <source>
        <dbReference type="RuleBase" id="RU003357"/>
    </source>
</evidence>
<keyword evidence="3 14" id="KW-0813">Transport</keyword>
<keyword evidence="22" id="KW-1185">Reference proteome</keyword>
<sequence length="738" mass="78626">MQYRLTPIAAALALAFIAPLTYSLPAGAQTAPVQSDARPDQALPSVTVNASADASSEGLPPAYAGGQVARGGRVGFLGNKDFLETPFNSIAYTEQLIKDQQAKGVGDVLLNDPTIRVTRGYGNYQESYMIRGFITNSDDLAYNGLYGLLPRQYVAAEMLERVEVFRGASAFLNGATPGGNAIGGTINLLPKRASSEPTTQFTAGIESGGQTYMAADIGRRFGPDDRLGLRLNAVRRAGGTAVDNENRELNMATIGVDYRGNGFRLSADLGLQEYNLSATRPSVRIATAPAGYVPSVPGASTNYGQKWFYSNERDLFGTVRGEWDLAQDVTSWFALGMRQGTENNSLATPNVNAANGNFTSNRFDNSREDYVWTGEVGIRGKFATGALKHSVSASASSYWQDSRNAYAMSTNVATTGNLYSPGSSAQPALNFFGGSLANPQTTIKTQLSSIALADTLSVLEDRLQLTLGGRYQRLKTINYDFNTHLQGDYYNNGTVTPVAGLVYKLTKEVSLYGNYIEGLQPGTKVSDTTATNFGAMLAPYKSKQKEVGVKYDAGKIGLTVAVFSIEKPNVITVGPAAAPTYTASGKQENKGVEIGAFGEPVRGLHLLAGLTLLDAKQKRTQNGIYDGKDAIGTAKTMANVGADWDIPGVQGLSVSGRVIYTSKQYADSANTQGIPAWTRLDVGARYMTDIGGKAVTLRGGIQNLANRSYWESAGGSSALGYLVQNAPRTFVTSASIDF</sequence>
<dbReference type="Pfam" id="PF07715">
    <property type="entry name" value="Plug"/>
    <property type="match status" value="1"/>
</dbReference>
<comment type="subcellular location">
    <subcellularLocation>
        <location evidence="1 14">Cell outer membrane</location>
        <topology evidence="1 14">Multi-pass membrane protein</topology>
    </subcellularLocation>
</comment>
<organism evidence="21 22">
    <name type="scientific">Herbaspirillum hiltneri N3</name>
    <dbReference type="NCBI Taxonomy" id="1262470"/>
    <lineage>
        <taxon>Bacteria</taxon>
        <taxon>Pseudomonadati</taxon>
        <taxon>Pseudomonadota</taxon>
        <taxon>Betaproteobacteria</taxon>
        <taxon>Burkholderiales</taxon>
        <taxon>Oxalobacteraceae</taxon>
        <taxon>Herbaspirillum</taxon>
    </lineage>
</organism>
<protein>
    <submittedName>
        <fullName evidence="21">TonB-dependent receptor</fullName>
    </submittedName>
</protein>
<dbReference type="InterPro" id="IPR000531">
    <property type="entry name" value="Beta-barrel_TonB"/>
</dbReference>
<proteinExistence type="inferred from homology"/>
<accession>A0ABM5V6U0</accession>
<evidence type="ECO:0000256" key="5">
    <source>
        <dbReference type="ARBA" id="ARBA00022496"/>
    </source>
</evidence>
<keyword evidence="11 14" id="KW-0472">Membrane</keyword>
<comment type="similarity">
    <text evidence="2 14 16">Belongs to the TonB-dependent receptor family.</text>
</comment>
<evidence type="ECO:0000256" key="4">
    <source>
        <dbReference type="ARBA" id="ARBA00022452"/>
    </source>
</evidence>
<dbReference type="Pfam" id="PF00593">
    <property type="entry name" value="TonB_dep_Rec_b-barrel"/>
    <property type="match status" value="1"/>
</dbReference>
<evidence type="ECO:0000256" key="7">
    <source>
        <dbReference type="ARBA" id="ARBA00022729"/>
    </source>
</evidence>
<dbReference type="PROSITE" id="PS52016">
    <property type="entry name" value="TONB_DEPENDENT_REC_3"/>
    <property type="match status" value="1"/>
</dbReference>
<evidence type="ECO:0000313" key="22">
    <source>
        <dbReference type="Proteomes" id="UP000063429"/>
    </source>
</evidence>
<evidence type="ECO:0000256" key="2">
    <source>
        <dbReference type="ARBA" id="ARBA00009810"/>
    </source>
</evidence>
<dbReference type="RefSeq" id="WP_053201521.1">
    <property type="nucleotide sequence ID" value="NZ_CP011409.1"/>
</dbReference>
<evidence type="ECO:0000256" key="18">
    <source>
        <dbReference type="SAM" id="SignalP"/>
    </source>
</evidence>
<dbReference type="PANTHER" id="PTHR32552:SF82">
    <property type="entry name" value="FCUA PROTEIN"/>
    <property type="match status" value="1"/>
</dbReference>
<dbReference type="PANTHER" id="PTHR32552">
    <property type="entry name" value="FERRICHROME IRON RECEPTOR-RELATED"/>
    <property type="match status" value="1"/>
</dbReference>
<feature type="signal peptide" evidence="18">
    <location>
        <begin position="1"/>
        <end position="28"/>
    </location>
</feature>
<gene>
    <name evidence="21" type="ORF">F506_12000</name>
</gene>
<evidence type="ECO:0000256" key="11">
    <source>
        <dbReference type="ARBA" id="ARBA00023136"/>
    </source>
</evidence>
<keyword evidence="12 21" id="KW-0675">Receptor</keyword>
<dbReference type="InterPro" id="IPR012910">
    <property type="entry name" value="Plug_dom"/>
</dbReference>
<feature type="chain" id="PRO_5046926580" evidence="18">
    <location>
        <begin position="29"/>
        <end position="738"/>
    </location>
</feature>
<evidence type="ECO:0000256" key="1">
    <source>
        <dbReference type="ARBA" id="ARBA00004571"/>
    </source>
</evidence>
<feature type="domain" description="TonB-dependent receptor-like beta-barrel" evidence="19">
    <location>
        <begin position="276"/>
        <end position="704"/>
    </location>
</feature>
<dbReference type="PROSITE" id="PS01156">
    <property type="entry name" value="TONB_DEPENDENT_REC_2"/>
    <property type="match status" value="1"/>
</dbReference>
<keyword evidence="8" id="KW-0408">Iron</keyword>
<dbReference type="SUPFAM" id="SSF56935">
    <property type="entry name" value="Porins"/>
    <property type="match status" value="1"/>
</dbReference>
<dbReference type="InterPro" id="IPR039426">
    <property type="entry name" value="TonB-dep_rcpt-like"/>
</dbReference>
<keyword evidence="9" id="KW-0406">Ion transport</keyword>
<evidence type="ECO:0000256" key="3">
    <source>
        <dbReference type="ARBA" id="ARBA00022448"/>
    </source>
</evidence>
<name>A0ABM5V6U0_9BURK</name>